<dbReference type="InterPro" id="IPR018759">
    <property type="entry name" value="BBP2_2"/>
</dbReference>
<accession>A0A975GFE3</accession>
<evidence type="ECO:0000313" key="2">
    <source>
        <dbReference type="Proteomes" id="UP000663720"/>
    </source>
</evidence>
<dbReference type="Pfam" id="PF10082">
    <property type="entry name" value="BBP2_2"/>
    <property type="match status" value="1"/>
</dbReference>
<sequence>MTINSEYTDNIFLSDNNKQNDIITTISPGINLEAKTRNNNIEFLYELGYSHYKILSNNNSLRHNSVLSSNLGISRHTKLQFNNTFKITEDPGLESINNQDIPQDDVSQEYSVEKETGRHSLESYLTNSSVFNFSHQLNRTDFIEIQYSYDILKNEDPEIRNREQHKPSFNLIYCPVPNRFETKWHMTYMLDDKSDAVNDPGYSEERINPLLDMKYWAIPRRLSLNAGMSYNKGVINYNTLNFDDNIYESLKSSLGMTYHFLPDQVRNLTINTNGYYEKAITYTGEGMSDTSDDFKTWYGLIKVNKKVNHRLDAFVQYGQTITDFMGDGRNNDDYIVYEPSIGIKYILAQEIPLSLSAGYLVRDIDHKELESAITINGKLGAWKFTRYGDISFKASSGYEEDHLGAERLGFGIYYDAGFNINYIFSRYISGKLAGFYKKNRYLDLEETRNDKTKEIRCSLIFKPAKWFLMGIDYSFRDINSTLEQDSYKENRIILKLKYSPYLKM</sequence>
<dbReference type="Proteomes" id="UP000663720">
    <property type="component" value="Chromosome"/>
</dbReference>
<keyword evidence="2" id="KW-1185">Reference proteome</keyword>
<proteinExistence type="predicted"/>
<organism evidence="1 2">
    <name type="scientific">Desulfonema limicola</name>
    <dbReference type="NCBI Taxonomy" id="45656"/>
    <lineage>
        <taxon>Bacteria</taxon>
        <taxon>Pseudomonadati</taxon>
        <taxon>Thermodesulfobacteriota</taxon>
        <taxon>Desulfobacteria</taxon>
        <taxon>Desulfobacterales</taxon>
        <taxon>Desulfococcaceae</taxon>
        <taxon>Desulfonema</taxon>
    </lineage>
</organism>
<protein>
    <submittedName>
        <fullName evidence="1">Beta-barrel porin type 2 domain-containing protein</fullName>
    </submittedName>
</protein>
<dbReference type="AlphaFoldDB" id="A0A975GFE3"/>
<dbReference type="EMBL" id="CP061799">
    <property type="protein sequence ID" value="QTA79095.1"/>
    <property type="molecule type" value="Genomic_DNA"/>
</dbReference>
<evidence type="ECO:0000313" key="1">
    <source>
        <dbReference type="EMBL" id="QTA79095.1"/>
    </source>
</evidence>
<gene>
    <name evidence="1" type="ORF">dnl_13480</name>
</gene>
<reference evidence="1" key="1">
    <citation type="journal article" date="2021" name="Microb. Physiol.">
        <title>Proteogenomic Insights into the Physiology of Marine, Sulfate-Reducing, Filamentous Desulfonema limicola and Desulfonema magnum.</title>
        <authorList>
            <person name="Schnaars V."/>
            <person name="Wohlbrand L."/>
            <person name="Scheve S."/>
            <person name="Hinrichs C."/>
            <person name="Reinhardt R."/>
            <person name="Rabus R."/>
        </authorList>
    </citation>
    <scope>NUCLEOTIDE SEQUENCE</scope>
    <source>
        <strain evidence="1">5ac10</strain>
    </source>
</reference>
<name>A0A975GFE3_9BACT</name>
<dbReference type="KEGG" id="dli:dnl_13480"/>
<dbReference type="RefSeq" id="WP_207690879.1">
    <property type="nucleotide sequence ID" value="NZ_CP061799.1"/>
</dbReference>